<dbReference type="eggNOG" id="COG0577">
    <property type="taxonomic scope" value="Bacteria"/>
</dbReference>
<evidence type="ECO:0000256" key="3">
    <source>
        <dbReference type="ARBA" id="ARBA00022692"/>
    </source>
</evidence>
<protein>
    <submittedName>
        <fullName evidence="9">ABC transporter permease</fullName>
    </submittedName>
</protein>
<dbReference type="RefSeq" id="WP_038560940.1">
    <property type="nucleotide sequence ID" value="NZ_CP007521.1"/>
</dbReference>
<dbReference type="PANTHER" id="PTHR30572:SF4">
    <property type="entry name" value="ABC TRANSPORTER PERMEASE YTRF"/>
    <property type="match status" value="1"/>
</dbReference>
<evidence type="ECO:0000256" key="1">
    <source>
        <dbReference type="ARBA" id="ARBA00004651"/>
    </source>
</evidence>
<keyword evidence="5 7" id="KW-0472">Membrane</keyword>
<dbReference type="Pfam" id="PF02687">
    <property type="entry name" value="FtsX"/>
    <property type="match status" value="2"/>
</dbReference>
<comment type="subcellular location">
    <subcellularLocation>
        <location evidence="1">Cell membrane</location>
        <topology evidence="1">Multi-pass membrane protein</topology>
    </subcellularLocation>
</comment>
<comment type="similarity">
    <text evidence="6">Belongs to the ABC-4 integral membrane protein family.</text>
</comment>
<feature type="transmembrane region" description="Helical" evidence="7">
    <location>
        <begin position="1891"/>
        <end position="1917"/>
    </location>
</feature>
<dbReference type="PANTHER" id="PTHR30572">
    <property type="entry name" value="MEMBRANE COMPONENT OF TRANSPORTER-RELATED"/>
    <property type="match status" value="1"/>
</dbReference>
<evidence type="ECO:0000256" key="5">
    <source>
        <dbReference type="ARBA" id="ARBA00023136"/>
    </source>
</evidence>
<dbReference type="GO" id="GO:0005886">
    <property type="term" value="C:plasma membrane"/>
    <property type="evidence" value="ECO:0007669"/>
    <property type="project" value="UniProtKB-SubCell"/>
</dbReference>
<dbReference type="InterPro" id="IPR003838">
    <property type="entry name" value="ABC3_permease_C"/>
</dbReference>
<feature type="transmembrane region" description="Helical" evidence="7">
    <location>
        <begin position="1791"/>
        <end position="1818"/>
    </location>
</feature>
<dbReference type="EMBL" id="CP007521">
    <property type="protein sequence ID" value="AIA29213.1"/>
    <property type="molecule type" value="Genomic_DNA"/>
</dbReference>
<gene>
    <name evidence="9" type="ORF">MCFN_00170</name>
</gene>
<name>A0A059XQY9_9BACT</name>
<evidence type="ECO:0000259" key="8">
    <source>
        <dbReference type="Pfam" id="PF02687"/>
    </source>
</evidence>
<dbReference type="KEGG" id="mcr:MCFN_00170"/>
<evidence type="ECO:0000256" key="7">
    <source>
        <dbReference type="SAM" id="Phobius"/>
    </source>
</evidence>
<feature type="transmembrane region" description="Helical" evidence="7">
    <location>
        <begin position="1839"/>
        <end position="1864"/>
    </location>
</feature>
<accession>A0A059XQY9</accession>
<evidence type="ECO:0000256" key="2">
    <source>
        <dbReference type="ARBA" id="ARBA00022475"/>
    </source>
</evidence>
<dbReference type="InterPro" id="IPR050250">
    <property type="entry name" value="Macrolide_Exporter_MacB"/>
</dbReference>
<dbReference type="Proteomes" id="UP000027088">
    <property type="component" value="Chromosome"/>
</dbReference>
<keyword evidence="3 7" id="KW-0812">Transmembrane</keyword>
<evidence type="ECO:0000256" key="6">
    <source>
        <dbReference type="ARBA" id="ARBA00038076"/>
    </source>
</evidence>
<feature type="transmembrane region" description="Helical" evidence="7">
    <location>
        <begin position="2543"/>
        <end position="2567"/>
    </location>
</feature>
<feature type="transmembrane region" description="Helical" evidence="7">
    <location>
        <begin position="1962"/>
        <end position="1984"/>
    </location>
</feature>
<keyword evidence="4 7" id="KW-1133">Transmembrane helix</keyword>
<keyword evidence="2" id="KW-1003">Cell membrane</keyword>
<evidence type="ECO:0000256" key="4">
    <source>
        <dbReference type="ARBA" id="ARBA00022989"/>
    </source>
</evidence>
<keyword evidence="10" id="KW-1185">Reference proteome</keyword>
<sequence length="2672" mass="303463">MWRLFKEVFKSLSKNKVVVIGLSILVFLTSAIFTLLSSVRNVVVGGYNNYKTVSKLHDISVDLNLPTQGKAYNQGYIINGETLDNLSRGRNYEPIIYRVDQGKIAQYSKIANEYLDAERNILNLSKADEFIKLSEIGITNPSFSDKYFKKLDLIQIYGAANSAEQFNDVKSDYIFNLKNINDAYFSVKNTRKLPVYIQNGKEFTQVKTIQTLSEDTKISIKKPIRLGDILTLKSIAGKQYATQISELYLNVKTREITSDYTLGRSWIDEQNAFIITPSSIAGALGFKKNIESQLFYEVDLNSPKLNNLFKNYNGVVSETLEFKESLFLKDLTGDLIFVPKNQYYLLSSGQKYTLKPVWINNIFTSVEFLRNHYYTSYVGDLKDKWTGAFKTYIESLGDPRDLKRKAEWDKLETFANWRKVKIRVSTPYVFDKITNKWVLDSSKQEVVRTELPLSTASFYADIDKVSLYTNDNRFSPLGKAYAIDESQSKSIISIESDNLIGKAKEDFNKLYLENKQLLHHTLTNENILSQKYSFISSRAYEATKKVIIDKIVERVGAENVGLRQSVTVNAVDEKNGKQNTFHFINTGDQQFKINGLKLNVGGLYNEVKQPTALTKLSESSNSIYTAQQLNPFVSSLLIQSIFKNLYPDPDYISPIYDFATVHDTNPNGLDSNLIYNTKIVKLAHYDPKNTANPNGKSTIYGVIGSNNKFRIVEKNINDGTYNVVYFQEFNNISMDTGLLAKFLEKNKLTIATNHIKTSEGGWALKDNEFENVHYIPIYFLAPKNELMYDVLKNGRIDILAKTIEKYLLNSTFVKYGFISSTQVLDIGKILKKVLNKHNFASVFANGKLNQAIMPELINDFLYELSHDPKGDLLKYIITNVMQRALEYVSANGNIHKQKEKLVKEVETLLNTVKQLTQIDIQKIVNARAIVYASKNPNKVVESFIRIIDSINFKKFSEQARDWFINNNNKVVINQKTNEKYTTKLSSANIIKWVFSSIDQKRLKDALVMLIKNLDLELSLNLDNKDSLLHQVLGKFAPNLIQALKPIIKKINSGENGLEPYSNFKEGLINIINLINFDKLYLELSKATTTEFIDYQTSEINPNTSQKTSKIHRVLLERITPRAGINAFIKSIFSIQGSSRVFKDNLIKMFNLSGKTKEIKLNGTSQAIYIPDSDVKRVSFTDFVGIFNSLLKDKNSKIFKNYEYEQRLTKLQKEIQTASDFNFSVISNDGLALISELNLFNAKTTKEDALSKLQSLLDFIKQTKGGTNPFVSNANKTGTDWIFELMRFSDGNSSWQLIKNLISSVTKPKITNEYSLGAQTFDIYSPYIEMLLNPIANYVESSKFVRDFLNFALKPEILKLSQARSTADNIPFDKSLNYYITEYLQNPELITLFSQKADGKFNNSSVEELLSKNPKYRDWVIQNKKILETQIAYIGASQKFSSNNSTQRNGIYHYVISNFVENYLLTPQFYEIRNSAHKMLKSISPSFAAEIFGLSKALINPVMRLVFPEVPLTFLASQKNEKSLLNGNLAYLVLNKISNFELLAQENNLTNTALNQKLDAIFATGDTSSRPLNLDKNVNLVIDGPEIEHLRKIADTLPNVFGINFLKMIPELINQIVEPKAIKEVVFNSPASFVAKANFAYLSANNKAIFNGKIPLDPLKISEFINNLDSRYTIDVNGIKFIIVGEEISVDYMYPVIDENNLQVNVKNQGLVYVNQYGFARIKLAYSGNVVKQALLVKNNGTASDTDLKKEITKIVDDSISDSNNLQRVFLANELDPINPERALRLSTVDSIINIISVATIILLIVFTLVVGVSIVFIIKRYISNKNKVLGILVSQGYTASQIALSLTVFALVTSIIGGVMGYTIGNSLQLTLLNVFGSYWTLPKETISFDWISMVVTVFMPFMGMSLLIYLVSLISLRHSPVQLMSGSINIPTSKFASNYSKFTKKSNVKGRFSFMLFISNFWKLIAFGISALLTASATIFGMVTNNIFSKTVNNTYQNRHYTFKVDMETPTREGGPYKLYSPQNLNKNIYTPIGLSIESQREANDFFKPGYSSIVNAEGHNGIKKPTDSWYDSHVLTQFSASIKVDAGVSADPWLVAYNSMPDSQKAKIDKSRDKVGILLERTQQKNGAQFIIDPQTKYISLVDEKGQKLDFFKYYRSPFDKQGKFVWAHWSGTDYEMRQITTERKIRAQYRKFLVEGYADLDKKIKAEKENPKLIKHAPNGIEQDRIHMNYWLEDPGPIYGPTINDYFISFGGVYFENSHDEVYTYIQSKYNGKDIKIYGYQNNSPYVKLSNIYNQDLMKKMYNFSKNSVFPLVINEVAAKRYSLKVGDQIDLEINNHVDRYQNKLLNLAGIKTQTVKPAKFEVIGINQTFINNEFITRYDVANEVIGFNSLNLPNDFVKFNGVLTNNNYPLQVTNSTGLYSKSGYWSGIDSFDTETASIESMRAMFDQIYHPQNGVIAKSLAGIKSQQEIDNIIIKILDKNQVQFNQNVYDSIREQPKEAIVKYAQIYNDKLYVALPTTIDSKDIESGFAIQVGETIQTITVAIIALSFSISLIILIIMSTIMIGENQKNIAIWSIQGYNQKEKIKMYFSVYIPFILFAIILAIPLVLFIKYLFTAALLGFTGVALVFHINIWHILLTTLLLIAIFIVTSFTIWITINKMKPVDLLKGK</sequence>
<dbReference type="GO" id="GO:0022857">
    <property type="term" value="F:transmembrane transporter activity"/>
    <property type="evidence" value="ECO:0007669"/>
    <property type="project" value="TreeGrafter"/>
</dbReference>
<feature type="transmembrane region" description="Helical" evidence="7">
    <location>
        <begin position="2638"/>
        <end position="2660"/>
    </location>
</feature>
<evidence type="ECO:0000313" key="10">
    <source>
        <dbReference type="Proteomes" id="UP000027088"/>
    </source>
</evidence>
<evidence type="ECO:0000313" key="9">
    <source>
        <dbReference type="EMBL" id="AIA29213.1"/>
    </source>
</evidence>
<reference evidence="9 10" key="1">
    <citation type="journal article" date="2014" name="Genome Announc.">
        <title>Complete Genome Sequence of the Bovine Mastitis Pathogen Mycoplasma californicum Strain ST-6T (ATCC 33461T).</title>
        <authorList>
            <person name="Calcutt M.J."/>
            <person name="Foecking M.F."/>
            <person name="Fox L.K."/>
        </authorList>
    </citation>
    <scope>NUCLEOTIDE SEQUENCE [LARGE SCALE GENOMIC DNA]</scope>
    <source>
        <strain evidence="9 10">ST-6</strain>
    </source>
</reference>
<proteinExistence type="inferred from homology"/>
<feature type="transmembrane region" description="Helical" evidence="7">
    <location>
        <begin position="2588"/>
        <end position="2607"/>
    </location>
</feature>
<feature type="transmembrane region" description="Helical" evidence="7">
    <location>
        <begin position="2613"/>
        <end position="2631"/>
    </location>
</feature>
<organism evidence="9 10">
    <name type="scientific">Mycoplasmopsis californica</name>
    <dbReference type="NCBI Taxonomy" id="2113"/>
    <lineage>
        <taxon>Bacteria</taxon>
        <taxon>Bacillati</taxon>
        <taxon>Mycoplasmatota</taxon>
        <taxon>Mycoplasmoidales</taxon>
        <taxon>Metamycoplasmataceae</taxon>
        <taxon>Mycoplasmopsis</taxon>
    </lineage>
</organism>
<feature type="domain" description="ABC3 transporter permease C-terminal" evidence="8">
    <location>
        <begin position="2546"/>
        <end position="2665"/>
    </location>
</feature>
<feature type="domain" description="ABC3 transporter permease C-terminal" evidence="8">
    <location>
        <begin position="1800"/>
        <end position="1920"/>
    </location>
</feature>